<name>A0A9P8RTN4_9PEZI</name>
<dbReference type="Pfam" id="PF25000">
    <property type="entry name" value="DUF7779"/>
    <property type="match status" value="1"/>
</dbReference>
<dbReference type="SUPFAM" id="SSF48452">
    <property type="entry name" value="TPR-like"/>
    <property type="match status" value="1"/>
</dbReference>
<dbReference type="NCBIfam" id="NF040586">
    <property type="entry name" value="FxSxx_TPR"/>
    <property type="match status" value="1"/>
</dbReference>
<organism evidence="2 3">
    <name type="scientific">Trichoglossum hirsutum</name>
    <dbReference type="NCBI Taxonomy" id="265104"/>
    <lineage>
        <taxon>Eukaryota</taxon>
        <taxon>Fungi</taxon>
        <taxon>Dikarya</taxon>
        <taxon>Ascomycota</taxon>
        <taxon>Pezizomycotina</taxon>
        <taxon>Geoglossomycetes</taxon>
        <taxon>Geoglossales</taxon>
        <taxon>Geoglossaceae</taxon>
        <taxon>Trichoglossum</taxon>
    </lineage>
</organism>
<comment type="caution">
    <text evidence="2">The sequence shown here is derived from an EMBL/GenBank/DDBJ whole genome shotgun (WGS) entry which is preliminary data.</text>
</comment>
<dbReference type="SMART" id="SM00028">
    <property type="entry name" value="TPR"/>
    <property type="match status" value="4"/>
</dbReference>
<feature type="domain" description="DUF7779" evidence="1">
    <location>
        <begin position="470"/>
        <end position="547"/>
    </location>
</feature>
<dbReference type="PANTHER" id="PTHR46082">
    <property type="entry name" value="ATP/GTP-BINDING PROTEIN-RELATED"/>
    <property type="match status" value="1"/>
</dbReference>
<protein>
    <recommendedName>
        <fullName evidence="1">DUF7779 domain-containing protein</fullName>
    </recommendedName>
</protein>
<gene>
    <name evidence="2" type="ORF">GP486_000338</name>
</gene>
<dbReference type="InterPro" id="IPR011990">
    <property type="entry name" value="TPR-like_helical_dom_sf"/>
</dbReference>
<reference evidence="2" key="1">
    <citation type="submission" date="2021-03" db="EMBL/GenBank/DDBJ databases">
        <title>Comparative genomics and phylogenomic investigation of the class Geoglossomycetes provide insights into ecological specialization and systematics.</title>
        <authorList>
            <person name="Melie T."/>
            <person name="Pirro S."/>
            <person name="Miller A.N."/>
            <person name="Quandt A."/>
        </authorList>
    </citation>
    <scope>NUCLEOTIDE SEQUENCE</scope>
    <source>
        <strain evidence="2">CAQ_001_2017</strain>
    </source>
</reference>
<evidence type="ECO:0000313" key="3">
    <source>
        <dbReference type="Proteomes" id="UP000750711"/>
    </source>
</evidence>
<dbReference type="AlphaFoldDB" id="A0A9P8RTN4"/>
<dbReference type="EMBL" id="JAGHQM010000020">
    <property type="protein sequence ID" value="KAH0566263.1"/>
    <property type="molecule type" value="Genomic_DNA"/>
</dbReference>
<dbReference type="Pfam" id="PF13374">
    <property type="entry name" value="TPR_10"/>
    <property type="match status" value="1"/>
</dbReference>
<dbReference type="Proteomes" id="UP000750711">
    <property type="component" value="Unassembled WGS sequence"/>
</dbReference>
<dbReference type="InterPro" id="IPR027417">
    <property type="entry name" value="P-loop_NTPase"/>
</dbReference>
<dbReference type="InterPro" id="IPR019734">
    <property type="entry name" value="TPR_rpt"/>
</dbReference>
<sequence>MDAIHRSEKVRERTKLIIFLGTPHRGSTHAHWVQLAFNLTQLVFQDSNKEILNTLKVNDEVLDNIHEEFKNIAFEGGIKIHSFQEAQGISGIKGLDGKVVDDFSSKLDLPRNLETVESIDANHVQMARYCSKDDQGYRAVSGVLKSFIRQELLLATAADVSYCRALQHRRLMNALLLATDALFMVPFPRDDFFVGREDIIAEIREIREKAVSPNHTRLALVGLGGVGKSQIAIEYAYRVRQAEPQTSVIWIHASNPTRFKQGYRDIVDKILYPGREDRKANILQLVCVWLSNKRNGQWLMILDNADDEDVFFSVDEDSTSTTQTRDIMNHTRPLESFLPRTPNVTILITSRNRTAADNLVGMHGSIVPVEPMGEKDALALLKTRVPFSGSCEADAKALVQALECLPLAITHAAAYIRTAPTTTVSSYLKLFRESEANQVHLLGKKGLQDLRRDYSIRHAAIATWQISFIQIQKTEQSAADLLALMSMFDRQRIPKSLLQNNTSQLDFNDALVPLLSFSLVRVEVEGRSFGMHRLVQLSMRKWLEADQLNKWIKASISVLAVAFPDGEYGTWADCQVLLPHAKEVISHRAGDEDDALNQANIGFNAGKYLYYRGEYKTAEVFIRVSVEARESVLGRQHPDTLTSVNNLGCVLERQGKYEEAEAMHRRALEAREKVLGREHPDTLTSVNNLGWVLGEQGKHEEAEAMHRRDLEESEKVLGREHPETLTSVNNLGCVLERQGKYEEAEAVHRQALEAKEKVLGREHPSTLNSVDNLGRALEDQGKYKEAEAMHRRALEARDRVLGREHPNTLASLINVNNVGRVLARQGKYGKADAMLEHSIRPRSHT</sequence>
<dbReference type="InterPro" id="IPR056681">
    <property type="entry name" value="DUF7779"/>
</dbReference>
<dbReference type="Gene3D" id="1.25.40.10">
    <property type="entry name" value="Tetratricopeptide repeat domain"/>
    <property type="match status" value="2"/>
</dbReference>
<dbReference type="Pfam" id="PF13424">
    <property type="entry name" value="TPR_12"/>
    <property type="match status" value="2"/>
</dbReference>
<dbReference type="InterPro" id="IPR053137">
    <property type="entry name" value="NLR-like"/>
</dbReference>
<evidence type="ECO:0000313" key="2">
    <source>
        <dbReference type="EMBL" id="KAH0566263.1"/>
    </source>
</evidence>
<dbReference type="PANTHER" id="PTHR46082:SF6">
    <property type="entry name" value="AAA+ ATPASE DOMAIN-CONTAINING PROTEIN-RELATED"/>
    <property type="match status" value="1"/>
</dbReference>
<proteinExistence type="predicted"/>
<dbReference type="Gene3D" id="3.40.50.300">
    <property type="entry name" value="P-loop containing nucleotide triphosphate hydrolases"/>
    <property type="match status" value="1"/>
</dbReference>
<keyword evidence="3" id="KW-1185">Reference proteome</keyword>
<accession>A0A9P8RTN4</accession>
<dbReference type="SUPFAM" id="SSF52540">
    <property type="entry name" value="P-loop containing nucleoside triphosphate hydrolases"/>
    <property type="match status" value="1"/>
</dbReference>
<evidence type="ECO:0000259" key="1">
    <source>
        <dbReference type="Pfam" id="PF25000"/>
    </source>
</evidence>